<dbReference type="Proteomes" id="UP001630127">
    <property type="component" value="Unassembled WGS sequence"/>
</dbReference>
<protein>
    <submittedName>
        <fullName evidence="2">Uncharacterized protein</fullName>
    </submittedName>
</protein>
<keyword evidence="3" id="KW-1185">Reference proteome</keyword>
<evidence type="ECO:0000256" key="1">
    <source>
        <dbReference type="SAM" id="MobiDB-lite"/>
    </source>
</evidence>
<feature type="compositionally biased region" description="Polar residues" evidence="1">
    <location>
        <begin position="167"/>
        <end position="180"/>
    </location>
</feature>
<evidence type="ECO:0000313" key="2">
    <source>
        <dbReference type="EMBL" id="KAL3497806.1"/>
    </source>
</evidence>
<dbReference type="AlphaFoldDB" id="A0ABD2XT74"/>
<feature type="compositionally biased region" description="Basic and acidic residues" evidence="1">
    <location>
        <begin position="149"/>
        <end position="166"/>
    </location>
</feature>
<gene>
    <name evidence="2" type="ORF">ACH5RR_040538</name>
</gene>
<reference evidence="2 3" key="1">
    <citation type="submission" date="2024-11" db="EMBL/GenBank/DDBJ databases">
        <title>A near-complete genome assembly of Cinchona calisaya.</title>
        <authorList>
            <person name="Lian D.C."/>
            <person name="Zhao X.W."/>
            <person name="Wei L."/>
        </authorList>
    </citation>
    <scope>NUCLEOTIDE SEQUENCE [LARGE SCALE GENOMIC DNA]</scope>
    <source>
        <tissue evidence="2">Nenye</tissue>
    </source>
</reference>
<name>A0ABD2XT74_9GENT</name>
<evidence type="ECO:0000313" key="3">
    <source>
        <dbReference type="Proteomes" id="UP001630127"/>
    </source>
</evidence>
<dbReference type="PANTHER" id="PTHR34197">
    <property type="entry name" value="OS04G0591300 PROTEIN"/>
    <property type="match status" value="1"/>
</dbReference>
<dbReference type="EMBL" id="JBJUIK010000017">
    <property type="protein sequence ID" value="KAL3497806.1"/>
    <property type="molecule type" value="Genomic_DNA"/>
</dbReference>
<organism evidence="2 3">
    <name type="scientific">Cinchona calisaya</name>
    <dbReference type="NCBI Taxonomy" id="153742"/>
    <lineage>
        <taxon>Eukaryota</taxon>
        <taxon>Viridiplantae</taxon>
        <taxon>Streptophyta</taxon>
        <taxon>Embryophyta</taxon>
        <taxon>Tracheophyta</taxon>
        <taxon>Spermatophyta</taxon>
        <taxon>Magnoliopsida</taxon>
        <taxon>eudicotyledons</taxon>
        <taxon>Gunneridae</taxon>
        <taxon>Pentapetalae</taxon>
        <taxon>asterids</taxon>
        <taxon>lamiids</taxon>
        <taxon>Gentianales</taxon>
        <taxon>Rubiaceae</taxon>
        <taxon>Cinchonoideae</taxon>
        <taxon>Cinchoneae</taxon>
        <taxon>Cinchona</taxon>
    </lineage>
</organism>
<feature type="region of interest" description="Disordered" evidence="1">
    <location>
        <begin position="149"/>
        <end position="180"/>
    </location>
</feature>
<dbReference type="PANTHER" id="PTHR34197:SF2">
    <property type="entry name" value="OS04G0591300 PROTEIN"/>
    <property type="match status" value="1"/>
</dbReference>
<comment type="caution">
    <text evidence="2">The sequence shown here is derived from an EMBL/GenBank/DDBJ whole genome shotgun (WGS) entry which is preliminary data.</text>
</comment>
<accession>A0ABD2XT74</accession>
<feature type="region of interest" description="Disordered" evidence="1">
    <location>
        <begin position="205"/>
        <end position="248"/>
    </location>
</feature>
<proteinExistence type="predicted"/>
<sequence length="248" mass="27729">MAVYIDEEVWKCPKHPSKRSRNGICPTCLRDRLITLCPECANVRPCGCCPTTSSSSSSSSSSTSFSFFSSASSSRRGGRVSDLIDREPAFRRSRSVGIPFLFTRFAREKQAENENENDKNSISISPVRKKGRTAAFLAKFRLHRSKKREEVEEREIQNAKPEEKSDNFCNNIDGNECRQSSSSANIEEFANMMMRSRSVSVGMMNSGDGGRHSSASAKGKRWSFPSPMKVLRPKTPKMTSDRSPMCRG</sequence>